<evidence type="ECO:0000313" key="4">
    <source>
        <dbReference type="EMBL" id="CAF4571073.1"/>
    </source>
</evidence>
<accession>A0A816EHV1</accession>
<dbReference type="Proteomes" id="UP000663829">
    <property type="component" value="Unassembled WGS sequence"/>
</dbReference>
<proteinExistence type="predicted"/>
<comment type="caution">
    <text evidence="2">The sequence shown here is derived from an EMBL/GenBank/DDBJ whole genome shotgun (WGS) entry which is preliminary data.</text>
</comment>
<evidence type="ECO:0000313" key="1">
    <source>
        <dbReference type="EMBL" id="CAF1572688.1"/>
    </source>
</evidence>
<dbReference type="EMBL" id="CAJNOQ010050220">
    <property type="protein sequence ID" value="CAF1648131.1"/>
    <property type="molecule type" value="Genomic_DNA"/>
</dbReference>
<keyword evidence="5" id="KW-1185">Reference proteome</keyword>
<reference evidence="2" key="1">
    <citation type="submission" date="2021-02" db="EMBL/GenBank/DDBJ databases">
        <authorList>
            <person name="Nowell W R."/>
        </authorList>
    </citation>
    <scope>NUCLEOTIDE SEQUENCE</scope>
</reference>
<organism evidence="2 5">
    <name type="scientific">Didymodactylos carnosus</name>
    <dbReference type="NCBI Taxonomy" id="1234261"/>
    <lineage>
        <taxon>Eukaryota</taxon>
        <taxon>Metazoa</taxon>
        <taxon>Spiralia</taxon>
        <taxon>Gnathifera</taxon>
        <taxon>Rotifera</taxon>
        <taxon>Eurotatoria</taxon>
        <taxon>Bdelloidea</taxon>
        <taxon>Philodinida</taxon>
        <taxon>Philodinidae</taxon>
        <taxon>Didymodactylos</taxon>
    </lineage>
</organism>
<dbReference type="PANTHER" id="PTHR46601:SF2">
    <property type="entry name" value="UBIQUITIN-LIKE PROTEASE FAMILY PROFILE DOMAIN-CONTAINING PROTEIN"/>
    <property type="match status" value="1"/>
</dbReference>
<evidence type="ECO:0000313" key="5">
    <source>
        <dbReference type="Proteomes" id="UP000663829"/>
    </source>
</evidence>
<protein>
    <submittedName>
        <fullName evidence="2">Uncharacterized protein</fullName>
    </submittedName>
</protein>
<dbReference type="AlphaFoldDB" id="A0A816EHV1"/>
<dbReference type="Proteomes" id="UP000677228">
    <property type="component" value="Unassembled WGS sequence"/>
</dbReference>
<dbReference type="EMBL" id="CAJOBA010066921">
    <property type="protein sequence ID" value="CAF4367843.1"/>
    <property type="molecule type" value="Genomic_DNA"/>
</dbReference>
<dbReference type="EMBL" id="CAJNOK010044080">
    <property type="protein sequence ID" value="CAF1572688.1"/>
    <property type="molecule type" value="Genomic_DNA"/>
</dbReference>
<dbReference type="EMBL" id="CAJOBC010120311">
    <property type="protein sequence ID" value="CAF4571073.1"/>
    <property type="molecule type" value="Genomic_DNA"/>
</dbReference>
<sequence length="184" mass="21336">MGSTCKKCGNLKKFDSLFECNDDDGGEDLSYFQWETDESRMVKIEKPGTVQDAIKNLKNKTKQFLMHSFVTSIQYLHFQECKPDVNKTSIVLQFDFSENYRTSYQDEIQNAFFNYNQVGLFIAVGWSGSGVINYVYILGGYRLSTMLIANTTMRLPHSPSKTWFSRKRVFQKPQKRTRTVLNEA</sequence>
<dbReference type="OrthoDB" id="10065669at2759"/>
<dbReference type="PANTHER" id="PTHR46601">
    <property type="entry name" value="ULP_PROTEASE DOMAIN-CONTAINING PROTEIN"/>
    <property type="match status" value="1"/>
</dbReference>
<gene>
    <name evidence="2" type="ORF">GPM918_LOCUS45351</name>
    <name evidence="1" type="ORF">OVA965_LOCUS40453</name>
    <name evidence="4" type="ORF">SRO942_LOCUS47771</name>
    <name evidence="3" type="ORF">TMI583_LOCUS41893</name>
</gene>
<dbReference type="Proteomes" id="UP000681722">
    <property type="component" value="Unassembled WGS sequence"/>
</dbReference>
<name>A0A816EHV1_9BILA</name>
<dbReference type="Proteomes" id="UP000682733">
    <property type="component" value="Unassembled WGS sequence"/>
</dbReference>
<evidence type="ECO:0000313" key="2">
    <source>
        <dbReference type="EMBL" id="CAF1648131.1"/>
    </source>
</evidence>
<evidence type="ECO:0000313" key="3">
    <source>
        <dbReference type="EMBL" id="CAF4367843.1"/>
    </source>
</evidence>